<organism evidence="2 3">
    <name type="scientific">Saccharopolyspora cebuensis</name>
    <dbReference type="NCBI Taxonomy" id="418759"/>
    <lineage>
        <taxon>Bacteria</taxon>
        <taxon>Bacillati</taxon>
        <taxon>Actinomycetota</taxon>
        <taxon>Actinomycetes</taxon>
        <taxon>Pseudonocardiales</taxon>
        <taxon>Pseudonocardiaceae</taxon>
        <taxon>Saccharopolyspora</taxon>
    </lineage>
</organism>
<comment type="caution">
    <text evidence="2">The sequence shown here is derived from an EMBL/GenBank/DDBJ whole genome shotgun (WGS) entry which is preliminary data.</text>
</comment>
<dbReference type="SUPFAM" id="SSF46955">
    <property type="entry name" value="Putative DNA-binding domain"/>
    <property type="match status" value="1"/>
</dbReference>
<dbReference type="Gene3D" id="1.10.1660.10">
    <property type="match status" value="1"/>
</dbReference>
<reference evidence="2 3" key="1">
    <citation type="submission" date="2024-08" db="EMBL/GenBank/DDBJ databases">
        <title>Genome mining of Saccharopolyspora cebuensis PGLac3 from Nigerian medicinal plant.</title>
        <authorList>
            <person name="Ezeobiora C.E."/>
            <person name="Igbokwe N.H."/>
            <person name="Amin D.H."/>
            <person name="Mendie U.E."/>
        </authorList>
    </citation>
    <scope>NUCLEOTIDE SEQUENCE [LARGE SCALE GENOMIC DNA]</scope>
    <source>
        <strain evidence="2 3">PGLac3</strain>
    </source>
</reference>
<dbReference type="InterPro" id="IPR041657">
    <property type="entry name" value="HTH_17"/>
</dbReference>
<dbReference type="InterPro" id="IPR009061">
    <property type="entry name" value="DNA-bd_dom_put_sf"/>
</dbReference>
<keyword evidence="3" id="KW-1185">Reference proteome</keyword>
<dbReference type="Proteomes" id="UP001564626">
    <property type="component" value="Unassembled WGS sequence"/>
</dbReference>
<feature type="domain" description="Helix-turn-helix" evidence="1">
    <location>
        <begin position="1"/>
        <end position="50"/>
    </location>
</feature>
<protein>
    <submittedName>
        <fullName evidence="2">Helix-turn-helix domain-containing protein</fullName>
    </submittedName>
</protein>
<evidence type="ECO:0000313" key="2">
    <source>
        <dbReference type="EMBL" id="MEY8039704.1"/>
    </source>
</evidence>
<dbReference type="EMBL" id="JBGEHV010000013">
    <property type="protein sequence ID" value="MEY8039704.1"/>
    <property type="molecule type" value="Genomic_DNA"/>
</dbReference>
<accession>A0ABV4CG03</accession>
<evidence type="ECO:0000313" key="3">
    <source>
        <dbReference type="Proteomes" id="UP001564626"/>
    </source>
</evidence>
<dbReference type="Pfam" id="PF12728">
    <property type="entry name" value="HTH_17"/>
    <property type="match status" value="1"/>
</dbReference>
<sequence>MTTRDVAKALAVSPRTVARWVERGWITPDMTLPSGHHRFRLDEVKRQLREHGGQREP</sequence>
<gene>
    <name evidence="2" type="ORF">AB8O55_09880</name>
</gene>
<name>A0ABV4CG03_9PSEU</name>
<dbReference type="RefSeq" id="WP_345358268.1">
    <property type="nucleotide sequence ID" value="NZ_BAABII010000003.1"/>
</dbReference>
<proteinExistence type="predicted"/>
<evidence type="ECO:0000259" key="1">
    <source>
        <dbReference type="Pfam" id="PF12728"/>
    </source>
</evidence>